<protein>
    <submittedName>
        <fullName evidence="6">DNA-binding transcriptional regulator LsrR, DeoR family</fullName>
    </submittedName>
</protein>
<name>A0A1K2HZU7_9HYPH</name>
<dbReference type="GO" id="GO:0030246">
    <property type="term" value="F:carbohydrate binding"/>
    <property type="evidence" value="ECO:0007669"/>
    <property type="project" value="InterPro"/>
</dbReference>
<dbReference type="PANTHER" id="PTHR34294">
    <property type="entry name" value="TRANSCRIPTIONAL REGULATOR-RELATED"/>
    <property type="match status" value="1"/>
</dbReference>
<dbReference type="EMBL" id="FPKU01000002">
    <property type="protein sequence ID" value="SFZ85654.1"/>
    <property type="molecule type" value="Genomic_DNA"/>
</dbReference>
<dbReference type="Pfam" id="PF04198">
    <property type="entry name" value="Sugar-bind"/>
    <property type="match status" value="1"/>
</dbReference>
<dbReference type="Gene3D" id="1.10.10.10">
    <property type="entry name" value="Winged helix-like DNA-binding domain superfamily/Winged helix DNA-binding domain"/>
    <property type="match status" value="1"/>
</dbReference>
<dbReference type="SUPFAM" id="SSF100950">
    <property type="entry name" value="NagB/RpiA/CoA transferase-like"/>
    <property type="match status" value="1"/>
</dbReference>
<evidence type="ECO:0000256" key="4">
    <source>
        <dbReference type="ARBA" id="ARBA00023163"/>
    </source>
</evidence>
<dbReference type="Proteomes" id="UP000183447">
    <property type="component" value="Unassembled WGS sequence"/>
</dbReference>
<keyword evidence="3 6" id="KW-0238">DNA-binding</keyword>
<evidence type="ECO:0000259" key="5">
    <source>
        <dbReference type="PROSITE" id="PS50943"/>
    </source>
</evidence>
<dbReference type="InterPro" id="IPR051054">
    <property type="entry name" value="SorC_transcr_regulators"/>
</dbReference>
<dbReference type="InterPro" id="IPR001387">
    <property type="entry name" value="Cro/C1-type_HTH"/>
</dbReference>
<dbReference type="OrthoDB" id="7065657at2"/>
<sequence length="321" mass="33719">MSLRPRDAATTLSETRALRLRAAWLYHNQGLTQQQVAERLGIARTTVIRLLDEALRRNEVRIWIADDGIDELLELATGLEARYGLTHAVVVPSGEGAEGTARAVGLALGRYLSGVIADGQTIGVGWGRTLSASLSGIEPRRRENTRVVSLLGGLMHAGASNPPDYAWQLASQIGAECHLYTAPLIVDSPATREALISRCGLHVLHEMAGALDLAVVSCGEVAPGSTSLSATLFGPDVLAELIARGGVADVMGQVIDKNGDSIAHPIAGRVMSVELDTIATARRRVLASGGGQRVAAIGAALARLKAQVLITDEAAARGLLR</sequence>
<evidence type="ECO:0000313" key="7">
    <source>
        <dbReference type="Proteomes" id="UP000183447"/>
    </source>
</evidence>
<comment type="similarity">
    <text evidence="1">Belongs to the SorC transcriptional regulatory family.</text>
</comment>
<dbReference type="CDD" id="cd00093">
    <property type="entry name" value="HTH_XRE"/>
    <property type="match status" value="1"/>
</dbReference>
<evidence type="ECO:0000256" key="3">
    <source>
        <dbReference type="ARBA" id="ARBA00023125"/>
    </source>
</evidence>
<dbReference type="STRING" id="665118.SAMN02983003_2822"/>
<keyword evidence="2" id="KW-0805">Transcription regulation</keyword>
<proteinExistence type="inferred from homology"/>
<organism evidence="6 7">
    <name type="scientific">Devosia enhydra</name>
    <dbReference type="NCBI Taxonomy" id="665118"/>
    <lineage>
        <taxon>Bacteria</taxon>
        <taxon>Pseudomonadati</taxon>
        <taxon>Pseudomonadota</taxon>
        <taxon>Alphaproteobacteria</taxon>
        <taxon>Hyphomicrobiales</taxon>
        <taxon>Devosiaceae</taxon>
        <taxon>Devosia</taxon>
    </lineage>
</organism>
<feature type="domain" description="HTH cro/C1-type" evidence="5">
    <location>
        <begin position="29"/>
        <end position="50"/>
    </location>
</feature>
<accession>A0A1K2HZU7</accession>
<evidence type="ECO:0000256" key="2">
    <source>
        <dbReference type="ARBA" id="ARBA00023015"/>
    </source>
</evidence>
<dbReference type="PROSITE" id="PS50943">
    <property type="entry name" value="HTH_CROC1"/>
    <property type="match status" value="1"/>
</dbReference>
<reference evidence="6 7" key="1">
    <citation type="submission" date="2016-11" db="EMBL/GenBank/DDBJ databases">
        <authorList>
            <person name="Jaros S."/>
            <person name="Januszkiewicz K."/>
            <person name="Wedrychowicz H."/>
        </authorList>
    </citation>
    <scope>NUCLEOTIDE SEQUENCE [LARGE SCALE GENOMIC DNA]</scope>
    <source>
        <strain evidence="6 7">ATCC 23634</strain>
    </source>
</reference>
<gene>
    <name evidence="6" type="ORF">SAMN02983003_2822</name>
</gene>
<dbReference type="GO" id="GO:0003677">
    <property type="term" value="F:DNA binding"/>
    <property type="evidence" value="ECO:0007669"/>
    <property type="project" value="UniProtKB-KW"/>
</dbReference>
<dbReference type="AlphaFoldDB" id="A0A1K2HZU7"/>
<keyword evidence="4" id="KW-0804">Transcription</keyword>
<dbReference type="InterPro" id="IPR037171">
    <property type="entry name" value="NagB/RpiA_transferase-like"/>
</dbReference>
<dbReference type="InterPro" id="IPR007324">
    <property type="entry name" value="Sugar-bd_dom_put"/>
</dbReference>
<dbReference type="RefSeq" id="WP_072344177.1">
    <property type="nucleotide sequence ID" value="NZ_FPKU01000002.1"/>
</dbReference>
<dbReference type="InterPro" id="IPR036388">
    <property type="entry name" value="WH-like_DNA-bd_sf"/>
</dbReference>
<dbReference type="Gene3D" id="3.40.50.1360">
    <property type="match status" value="1"/>
</dbReference>
<evidence type="ECO:0000313" key="6">
    <source>
        <dbReference type="EMBL" id="SFZ85654.1"/>
    </source>
</evidence>
<dbReference type="Pfam" id="PF13384">
    <property type="entry name" value="HTH_23"/>
    <property type="match status" value="1"/>
</dbReference>
<keyword evidence="7" id="KW-1185">Reference proteome</keyword>
<dbReference type="PANTHER" id="PTHR34294:SF1">
    <property type="entry name" value="TRANSCRIPTIONAL REGULATOR LSRR"/>
    <property type="match status" value="1"/>
</dbReference>
<evidence type="ECO:0000256" key="1">
    <source>
        <dbReference type="ARBA" id="ARBA00010466"/>
    </source>
</evidence>